<dbReference type="AlphaFoldDB" id="A0A0A1GUG7"/>
<organism evidence="2 3">
    <name type="scientific">Paucilactobacillus hokkaidonensis JCM 18461</name>
    <dbReference type="NCBI Taxonomy" id="1291742"/>
    <lineage>
        <taxon>Bacteria</taxon>
        <taxon>Bacillati</taxon>
        <taxon>Bacillota</taxon>
        <taxon>Bacilli</taxon>
        <taxon>Lactobacillales</taxon>
        <taxon>Lactobacillaceae</taxon>
        <taxon>Paucilactobacillus</taxon>
    </lineage>
</organism>
<dbReference type="RefSeq" id="WP_041093513.1">
    <property type="nucleotide sequence ID" value="NZ_AP014680.1"/>
</dbReference>
<evidence type="ECO:0000313" key="3">
    <source>
        <dbReference type="Proteomes" id="UP000031620"/>
    </source>
</evidence>
<dbReference type="EMBL" id="AP014680">
    <property type="protein sequence ID" value="BAP85615.1"/>
    <property type="molecule type" value="Genomic_DNA"/>
</dbReference>
<gene>
    <name evidence="2" type="ORF">LOOC260_110760</name>
</gene>
<dbReference type="Pfam" id="PF06908">
    <property type="entry name" value="YpsA"/>
    <property type="match status" value="1"/>
</dbReference>
<dbReference type="SUPFAM" id="SSF102405">
    <property type="entry name" value="MCP/YpsA-like"/>
    <property type="match status" value="1"/>
</dbReference>
<accession>A0A0A1GUG7</accession>
<name>A0A0A1GUG7_9LACO</name>
<protein>
    <recommendedName>
        <fullName evidence="1">UPF0398 protein LOOC260_110760</fullName>
    </recommendedName>
</protein>
<dbReference type="NCBIfam" id="NF010181">
    <property type="entry name" value="PRK13660.1"/>
    <property type="match status" value="1"/>
</dbReference>
<dbReference type="Proteomes" id="UP000031620">
    <property type="component" value="Chromosome"/>
</dbReference>
<dbReference type="Gene3D" id="3.40.50.450">
    <property type="match status" value="1"/>
</dbReference>
<proteinExistence type="inferred from homology"/>
<dbReference type="HAMAP" id="MF_01575">
    <property type="entry name" value="UPF0398"/>
    <property type="match status" value="1"/>
</dbReference>
<evidence type="ECO:0000313" key="2">
    <source>
        <dbReference type="EMBL" id="BAP85615.1"/>
    </source>
</evidence>
<reference evidence="2 3" key="1">
    <citation type="submission" date="2014-11" db="EMBL/GenBank/DDBJ databases">
        <title>Complete genome sequence and analysis of Lactobacillus hokkaidonensis LOOC260T.</title>
        <authorList>
            <person name="Tanizawa Y."/>
            <person name="Tohno M."/>
            <person name="Kaminuma E."/>
            <person name="Nakamura Y."/>
            <person name="Arita M."/>
        </authorList>
    </citation>
    <scope>NUCLEOTIDE SEQUENCE [LARGE SCALE GENOMIC DNA]</scope>
    <source>
        <strain evidence="2 3">LOOC260</strain>
    </source>
</reference>
<dbReference type="KEGG" id="lho:LOOC260_110760"/>
<sequence length="190" mass="22016">MSRLWVSGYRSYELGIFQSKDPKVTIIKEAIKQFICQRIDDGVDWIITGPQLGVEQWTIEVTLELKKDFPELKVALMLPFAQFGSQWNEDNQSTLAQLTSAVDFSDQVSDAEYHSPQQLKNYQQFMLAHTDEALLVYDPENEGKPGYDLTAANTYAEQHPYPISLIDFDQLQETADEYFERQNQRKYEDS</sequence>
<dbReference type="PIRSF" id="PIRSF021290">
    <property type="entry name" value="DUF1273"/>
    <property type="match status" value="1"/>
</dbReference>
<dbReference type="PANTHER" id="PTHR38440:SF1">
    <property type="entry name" value="UPF0398 PROTEIN SPR0331"/>
    <property type="match status" value="1"/>
</dbReference>
<evidence type="ECO:0000256" key="1">
    <source>
        <dbReference type="HAMAP-Rule" id="MF_01575"/>
    </source>
</evidence>
<comment type="similarity">
    <text evidence="1">Belongs to the UPF0398 family.</text>
</comment>
<dbReference type="InterPro" id="IPR010697">
    <property type="entry name" value="YspA"/>
</dbReference>
<dbReference type="STRING" id="1291742.LOOC260_110760"/>
<dbReference type="HOGENOM" id="CLU_105319_0_0_9"/>
<dbReference type="PANTHER" id="PTHR38440">
    <property type="entry name" value="UPF0398 PROTEIN YPSA"/>
    <property type="match status" value="1"/>
</dbReference>